<evidence type="ECO:0000256" key="1">
    <source>
        <dbReference type="SAM" id="MobiDB-lite"/>
    </source>
</evidence>
<feature type="compositionally biased region" description="Basic residues" evidence="1">
    <location>
        <begin position="225"/>
        <end position="240"/>
    </location>
</feature>
<accession>S0F3I5</accession>
<keyword evidence="2" id="KW-1133">Transmembrane helix</keyword>
<dbReference type="KEGG" id="vg:15957223"/>
<dbReference type="GeneID" id="15957223"/>
<keyword evidence="2" id="KW-0472">Membrane</keyword>
<organism evidence="3 4">
    <name type="scientific">Stenotrophomonas phage SMA7</name>
    <dbReference type="NCBI Taxonomy" id="1343494"/>
    <lineage>
        <taxon>Viruses</taxon>
        <taxon>Monodnaviria</taxon>
        <taxon>Loebvirae</taxon>
        <taxon>Hofneiviricota</taxon>
        <taxon>Faserviricetes</taxon>
        <taxon>Tubulavirales</taxon>
        <taxon>Inoviridae</taxon>
        <taxon>Subteminivirus</taxon>
        <taxon>Subteminivirus SMA7</taxon>
    </lineage>
</organism>
<proteinExistence type="predicted"/>
<reference evidence="3 4" key="1">
    <citation type="journal article" date="2014" name="Arch. Virol.">
        <title>Genomic characterization and integrative properties of phiSMA6 and phiSMA7, two novel filamentous bacteriophages of Stenotrophomonas maltophilia.</title>
        <authorList>
            <person name="Petrova M.A."/>
            <person name="Shcherbatova N.A."/>
            <person name="Kurakov A."/>
            <person name="Mindlin S.Z."/>
        </authorList>
    </citation>
    <scope>NUCLEOTIDE SEQUENCE [LARGE SCALE GENOMIC DNA]</scope>
</reference>
<keyword evidence="4" id="KW-1185">Reference proteome</keyword>
<dbReference type="RefSeq" id="YP_008130371.1">
    <property type="nucleotide sequence ID" value="NC_021569.1"/>
</dbReference>
<dbReference type="Proteomes" id="UP000014423">
    <property type="component" value="Segment"/>
</dbReference>
<feature type="compositionally biased region" description="Low complexity" evidence="1">
    <location>
        <begin position="241"/>
        <end position="266"/>
    </location>
</feature>
<protein>
    <submittedName>
        <fullName evidence="3">Uncharacterized protein</fullName>
    </submittedName>
</protein>
<keyword evidence="2" id="KW-0812">Transmembrane</keyword>
<dbReference type="EMBL" id="HG007973">
    <property type="protein sequence ID" value="CDF66326.1"/>
    <property type="molecule type" value="Genomic_DNA"/>
</dbReference>
<feature type="transmembrane region" description="Helical" evidence="2">
    <location>
        <begin position="134"/>
        <end position="160"/>
    </location>
</feature>
<evidence type="ECO:0000256" key="2">
    <source>
        <dbReference type="SAM" id="Phobius"/>
    </source>
</evidence>
<sequence length="305" mass="32178">MKGLHMLAVWSMRLARMLIRTLAPHSSRLSVIVTARPDSVLLARVALAVLVHHQSTDIRVSIRTQPTPRAHPARRKQAGRGLVPPGLTACAVTAARTVARSTHSRRQGASLRLPGARVRQTTTRPQPRPIRERVVETAGVTVVAMGVATAAVTAVGMGAVTAAGTVVEMGAAMAMGMGMGMGTAMGTGIAPILMAARAPDRALEQAKVVTAARRGRRQGASTRSQARRFRRSSRSSRRPLRALPSCRRSKASSVAVPAVAAAQPPRGTVGSTPESSTLARCVPAHCYNFSSTPGLCFLRAWASSR</sequence>
<feature type="region of interest" description="Disordered" evidence="1">
    <location>
        <begin position="211"/>
        <end position="274"/>
    </location>
</feature>
<feature type="transmembrane region" description="Helical" evidence="2">
    <location>
        <begin position="172"/>
        <end position="196"/>
    </location>
</feature>
<name>S0F3I5_9VIRU</name>
<evidence type="ECO:0000313" key="3">
    <source>
        <dbReference type="EMBL" id="CDF66326.1"/>
    </source>
</evidence>
<evidence type="ECO:0000313" key="4">
    <source>
        <dbReference type="Proteomes" id="UP000014423"/>
    </source>
</evidence>